<protein>
    <recommendedName>
        <fullName evidence="5">DUF1236 domain-containing protein</fullName>
    </recommendedName>
</protein>
<keyword evidence="2" id="KW-0732">Signal</keyword>
<proteinExistence type="predicted"/>
<dbReference type="EMBL" id="PVZS01000015">
    <property type="protein sequence ID" value="PSC04250.1"/>
    <property type="molecule type" value="Genomic_DNA"/>
</dbReference>
<feature type="compositionally biased region" description="Polar residues" evidence="1">
    <location>
        <begin position="149"/>
        <end position="158"/>
    </location>
</feature>
<reference evidence="4" key="1">
    <citation type="submission" date="2018-03" db="EMBL/GenBank/DDBJ databases">
        <authorList>
            <person name="Sun L."/>
            <person name="Liu H."/>
            <person name="Chen W."/>
            <person name="Huang K."/>
            <person name="Liu W."/>
            <person name="Gao X."/>
        </authorList>
    </citation>
    <scope>NUCLEOTIDE SEQUENCE [LARGE SCALE GENOMIC DNA]</scope>
    <source>
        <strain evidence="4">SH9</strain>
    </source>
</reference>
<dbReference type="Proteomes" id="UP000239772">
    <property type="component" value="Unassembled WGS sequence"/>
</dbReference>
<dbReference type="RefSeq" id="WP_106337776.1">
    <property type="nucleotide sequence ID" value="NZ_PVZS01000015.1"/>
</dbReference>
<evidence type="ECO:0008006" key="5">
    <source>
        <dbReference type="Google" id="ProtNLM"/>
    </source>
</evidence>
<feature type="signal peptide" evidence="2">
    <location>
        <begin position="1"/>
        <end position="23"/>
    </location>
</feature>
<organism evidence="3 4">
    <name type="scientific">Alsobacter soli</name>
    <dbReference type="NCBI Taxonomy" id="2109933"/>
    <lineage>
        <taxon>Bacteria</taxon>
        <taxon>Pseudomonadati</taxon>
        <taxon>Pseudomonadota</taxon>
        <taxon>Alphaproteobacteria</taxon>
        <taxon>Hyphomicrobiales</taxon>
        <taxon>Alsobacteraceae</taxon>
        <taxon>Alsobacter</taxon>
    </lineage>
</organism>
<feature type="compositionally biased region" description="Low complexity" evidence="1">
    <location>
        <begin position="19"/>
        <end position="35"/>
    </location>
</feature>
<evidence type="ECO:0000256" key="2">
    <source>
        <dbReference type="SAM" id="SignalP"/>
    </source>
</evidence>
<feature type="compositionally biased region" description="Polar residues" evidence="1">
    <location>
        <begin position="165"/>
        <end position="174"/>
    </location>
</feature>
<comment type="caution">
    <text evidence="3">The sequence shown here is derived from an EMBL/GenBank/DDBJ whole genome shotgun (WGS) entry which is preliminary data.</text>
</comment>
<dbReference type="Pfam" id="PF06823">
    <property type="entry name" value="DUF1236"/>
    <property type="match status" value="2"/>
</dbReference>
<evidence type="ECO:0000256" key="1">
    <source>
        <dbReference type="SAM" id="MobiDB-lite"/>
    </source>
</evidence>
<keyword evidence="4" id="KW-1185">Reference proteome</keyword>
<evidence type="ECO:0000313" key="4">
    <source>
        <dbReference type="Proteomes" id="UP000239772"/>
    </source>
</evidence>
<dbReference type="OrthoDB" id="102964at2"/>
<evidence type="ECO:0000313" key="3">
    <source>
        <dbReference type="EMBL" id="PSC04250.1"/>
    </source>
</evidence>
<accession>A0A2T1HRH7</accession>
<feature type="chain" id="PRO_5015635832" description="DUF1236 domain-containing protein" evidence="2">
    <location>
        <begin position="24"/>
        <end position="385"/>
    </location>
</feature>
<feature type="compositionally biased region" description="Polar residues" evidence="1">
    <location>
        <begin position="192"/>
        <end position="208"/>
    </location>
</feature>
<feature type="compositionally biased region" description="Gly residues" evidence="1">
    <location>
        <begin position="36"/>
        <end position="46"/>
    </location>
</feature>
<dbReference type="InterPro" id="IPR009642">
    <property type="entry name" value="DUF1236"/>
</dbReference>
<feature type="compositionally biased region" description="Low complexity" evidence="1">
    <location>
        <begin position="79"/>
        <end position="89"/>
    </location>
</feature>
<feature type="compositionally biased region" description="Low complexity" evidence="1">
    <location>
        <begin position="175"/>
        <end position="186"/>
    </location>
</feature>
<sequence>MRKLLLTSAAAVALALAAGASQAQTGGAGSPLQPGASGGSSSGGSAGARSGSDMGGKGEAQRATESSSGAARSSEVAPARSGADASGKAAADESTSTHGKGARSAESPSAKSGAEAPRGTAQGEQPHGKATAESAQGGKGEAQRPARAETQQAPSKSGTAAAEPSSKSGTAATEQQGSRSQSSASQERPGATIQSRSSEASGKAGNLSTGSINAAAKLSGEQRTKVTSTFFEHAKPAERVSFNVSVGTTVTDEVHLYPVPETIVSIVPQYRGYDYFVVRDEVVIVEPRTKKIVEVIHKSGGKGASINIRQDKVGLIKRELKPRQTIRKEVTIEEGAVVPEDIELEIVPETVISEVPEVRTYRYFRQGDEVVLVDPSSRRIVDVIE</sequence>
<name>A0A2T1HRH7_9HYPH</name>
<dbReference type="Gene3D" id="3.10.450.160">
    <property type="entry name" value="inner membrane protein cigr"/>
    <property type="match status" value="2"/>
</dbReference>
<feature type="region of interest" description="Disordered" evidence="1">
    <location>
        <begin position="19"/>
        <end position="208"/>
    </location>
</feature>
<gene>
    <name evidence="3" type="ORF">SLNSH_14750</name>
</gene>
<dbReference type="AlphaFoldDB" id="A0A2T1HRH7"/>